<evidence type="ECO:0000259" key="5">
    <source>
        <dbReference type="PROSITE" id="PS50021"/>
    </source>
</evidence>
<dbReference type="Pfam" id="PF00307">
    <property type="entry name" value="CH"/>
    <property type="match status" value="1"/>
</dbReference>
<dbReference type="InterPro" id="IPR035915">
    <property type="entry name" value="Plakin_repeat_sf"/>
</dbReference>
<dbReference type="SUPFAM" id="SSF75399">
    <property type="entry name" value="Plakin repeat"/>
    <property type="match status" value="9"/>
</dbReference>
<dbReference type="PROSITE" id="PS50021">
    <property type="entry name" value="CH"/>
    <property type="match status" value="1"/>
</dbReference>
<keyword evidence="1" id="KW-0597">Phosphoprotein</keyword>
<dbReference type="GO" id="GO:0005882">
    <property type="term" value="C:intermediate filament"/>
    <property type="evidence" value="ECO:0007669"/>
    <property type="project" value="TreeGrafter"/>
</dbReference>
<feature type="region of interest" description="Disordered" evidence="4">
    <location>
        <begin position="1385"/>
        <end position="1474"/>
    </location>
</feature>
<feature type="region of interest" description="Disordered" evidence="4">
    <location>
        <begin position="98"/>
        <end position="124"/>
    </location>
</feature>
<name>A0A158Q9X3_ENTVE</name>
<dbReference type="WBParaSite" id="EVEC_0000339201-mRNA-1">
    <property type="protein sequence ID" value="EVEC_0000339201-mRNA-1"/>
    <property type="gene ID" value="EVEC_0000339201"/>
</dbReference>
<keyword evidence="3" id="KW-0175">Coiled coil</keyword>
<dbReference type="GO" id="GO:0030056">
    <property type="term" value="C:hemidesmosome"/>
    <property type="evidence" value="ECO:0007669"/>
    <property type="project" value="TreeGrafter"/>
</dbReference>
<dbReference type="GO" id="GO:0042060">
    <property type="term" value="P:wound healing"/>
    <property type="evidence" value="ECO:0007669"/>
    <property type="project" value="TreeGrafter"/>
</dbReference>
<dbReference type="GO" id="GO:0005198">
    <property type="term" value="F:structural molecule activity"/>
    <property type="evidence" value="ECO:0007669"/>
    <property type="project" value="TreeGrafter"/>
</dbReference>
<dbReference type="Gene3D" id="1.20.58.60">
    <property type="match status" value="6"/>
</dbReference>
<evidence type="ECO:0000313" key="6">
    <source>
        <dbReference type="EMBL" id="VDD87957.1"/>
    </source>
</evidence>
<dbReference type="STRING" id="51028.A0A158Q9X3"/>
<dbReference type="SUPFAM" id="SSF46966">
    <property type="entry name" value="Spectrin repeat"/>
    <property type="match status" value="5"/>
</dbReference>
<evidence type="ECO:0000256" key="4">
    <source>
        <dbReference type="SAM" id="MobiDB-lite"/>
    </source>
</evidence>
<feature type="compositionally biased region" description="Basic and acidic residues" evidence="4">
    <location>
        <begin position="98"/>
        <end position="111"/>
    </location>
</feature>
<dbReference type="EMBL" id="UXUI01007509">
    <property type="protein sequence ID" value="VDD87957.1"/>
    <property type="molecule type" value="Genomic_DNA"/>
</dbReference>
<dbReference type="GO" id="GO:0031122">
    <property type="term" value="P:cytoplasmic microtubule organization"/>
    <property type="evidence" value="ECO:0007669"/>
    <property type="project" value="TreeGrafter"/>
</dbReference>
<dbReference type="InterPro" id="IPR001101">
    <property type="entry name" value="Plectin_repeat"/>
</dbReference>
<evidence type="ECO:0000313" key="8">
    <source>
        <dbReference type="WBParaSite" id="EVEC_0000339201-mRNA-1"/>
    </source>
</evidence>
<feature type="region of interest" description="Disordered" evidence="4">
    <location>
        <begin position="10"/>
        <end position="52"/>
    </location>
</feature>
<dbReference type="SMART" id="SM00150">
    <property type="entry name" value="SPEC"/>
    <property type="match status" value="6"/>
</dbReference>
<dbReference type="PANTHER" id="PTHR23169:SF23">
    <property type="entry name" value="SHORT STOP, ISOFORM H"/>
    <property type="match status" value="1"/>
</dbReference>
<reference evidence="6 7" key="2">
    <citation type="submission" date="2018-10" db="EMBL/GenBank/DDBJ databases">
        <authorList>
            <consortium name="Pathogen Informatics"/>
        </authorList>
    </citation>
    <scope>NUCLEOTIDE SEQUENCE [LARGE SCALE GENOMIC DNA]</scope>
</reference>
<sequence>MYKVLRSYTKKAERKHELTRSTADHHHLSASSQQNSVVSSSTGPYSVTVGCDERHNGQIVPMDNRIYETYNNGSWGVGQGFSESSSFETREHFERKVQRVKKTRSERDSNRKLKKTKVSDVLSSSDGVSPRDALLQWAQEVTRGYPGVNIRNFTSSWRDGLAFNAILHRYRPKLIQWSRISQPEVSQRERLENAFTAAENEFSVSRLLDPEDLDVESPDERSIITYVSSLYNALPHSSSLSKYEEEMDEYERQASEWLRWVTRATGLMNARQIPSNVSELHSLIEELERFKAEDLPPKYQEKQRLTERYSELYSLFEGTELLQISSDLSPPALSVAWQRLEKAMEERTLVLEERAGTVQGSLGDIISRLTRGINITNEKLDHLLNRIEEVDKRVENGWLSDLQVIVDGIIDDLNVLESPIRGFFEDVEQLKLNRRPEASDFSKQVYGLEQRRQAYLGKLQTQFLNRLGVHSETLIRETEERRESIKRSTFDRVEECIEWVRQRADKLSNMEFIENLDELERMFEEHKKDNHNIQEFRQNVDDCIARQAEVPTEYTHEYCELLSTLESEYKQLRDLSAGRMLDLDSLIAFVRGAQEEIRWIGVREDVEVTRNWSDISQLDLPMLRNYYKQILQEIELREPTFNDVHNNGAALLNQRHPAVRVIEFYLDTMQRKWDWLLGLTKCFEQHLKDALSLSNFMEEAKAAEDWMIRQTELLERKYDRSDFTVEEGEQFLHELDEFNDLIRKYHGILMALTDRSAQISPLWQRGERIQRPIPVTALTDYADANIIIRERDECTLLDNSDLIHWDVRGADDAQSTVPSIIFRIPPPDARLTAYLRNLHNNFDKLRRLWEKKHQFVRFNMVLNTMGQIRGWDLDTFLILEPEAREQIIKALNDDAQKLLAELEPDDPLALRLKEELALTNEHYYNLLNESMRPKEPDLGSIFDEKIRELLGKLDQAYSDLNERASQGVPRSVDELEKLISSHKNFEDILQAYDADVSNIKELFRQLPNPSPSQRANHELLNNRWSDLWQLSQMYVERLRVLERVLQGISEVADIVRQHEITLNSFDDLPAALDKLRGVHSQLLELNMVLKQQQNVVDSLNHNIAVLRQHIARTRQTTAHPDVDRLEDDVQNLTVRWENVCSQVADRLKTAEEALHTQMVYRSAYENEIAWLNRVENTINGLRNPEEMQPEQYQSQLDVLLAEYAQLQERTEAIENVNKEGGKFIRQAKSYDADIAQYLDDVVGIHGPVIRDLFRRTKPQPKNGAQIVTEELEGLNRRLAQLSSFILEKRNHMQVLIQKWKRQKQEEEERRRAEEEEKLRQFELDRLKKLEEADRIRKAREEAERKRRAEEEARRQKKQEELDRLRREEEERLRRKALEDAERKREEEERRRRAEEDERRRKAEEDERRRKAEEDERRRRAEEDERRRKAEEERRRREEEEAARRREEEERKRKEAEKRQREQQPRVPETNMAQMGCTATLEDSYTDFELPGEIPVTPKIREHEEEPQMFQEETVIKKQFYEMEGILHKQTGEILTFVEAVRQGLLDLHSGGGEFYDIVSGRISLEKAVELGYIDGKLPEVLNRHYGIHHPDTKESLSLLDAIQLGLYDPDTRQLRDIRSGEILSMQDCIERGILTVQTQYWLVRANILKLPPISLEEAISRGVVDRETGDFTGRYTGEKIPLKEALYYGYVQIGGMRPYQKYAVSLSDCIYLGLINAITGEFHDRNSGERFTLQEAISSETSLVNLLLKEIINTIEEKRVTLEDAIANNVIAAKEGKYNDLQANKSFTLQEAFDRDLIQKPMTLTEISEKGLVDSTHKFIDAGTKHRYTLLEAVAGGLLDGEVRHIVDPESKEIVSICDALERGLLAPDGKIMVEDDKTFTVSEAVHAGLLTKRVRHSVFDIKGFNNKVTKETLNFNEAVEALIVIPQAERIVDLSTHESYSFLDARDKDIIDPVLYRLLSLNTGIKDEGGREISLFRAVAKGFIDPAKSVYLHKNRELGPKQAYEAGFVSLRGALQLTALFDIHPSLISSSRKYEVKRRIHRPGQQSSIATDQVKVTLAEAMKQGLIDAKTHRFRQGDTEMSFEDALSHGFIHPSDEWIVPSRNAETGPTIEEKVNETVTETGQQLGQKYYPNIDGNVEESVTTIQRVKTTETTAVGGPGGVSAYRAITGGRGAFEVPADGFHLHEAEQKGYIDLKTGVVSPPNVERKLSFEEAIKFGVINGSTIFYVDSNTGKKVPVKEALERKLINSNGSVKNKGKLLDLQSAVEKEIIVVEPEVLLAPSTSNRKVIQFAPGSNVVMSFRPVGDAVVEESEHSWSFDTSRGEVVDHITGDCLLLDAAIDRGVISTSDLLVYDTLTGREMSFDEAEKWGVVDKKNRYYLDKVDSKRYSFADAAKQHRIYPAGGAPENAADAVFTTVKVQRRSEVSKKQALSTGLQNGELSLSKLLSLGLYDAKTGTFVHPTANKSLTLKQAIIEGLVDPYHSIVVDRRGNRELLMIDGISEGIIDDESGTVLDTASRKTFDLQTAMKDGLLRSKNIPESFEDAIIKSKLDLNTGVFTDQQGKKMPLQKALAENLIEGSTVVIRDPLTGEEMSYPEAVKKGVVNLDEGVVYNRRTSEKMSFPQALSGGIIAGIGSRPRTTTSTGHPRIVERSLQLTPFAPPMKHTEAALTDGSSHGQNQMLELPNGNKALVKMVRGEGGVEKGEYFDPSSGMKFIYQVQGDPYVTKTETKVRSTSQVRSIDVEPHAELVGIDRVKDKRSGRIMSLQEAQRLGLVHVDKKGKETTRTYSVFRSNLSNAIEKGVVDQDGEKISLGDAIRAKLIDIVNLKYNSRKTGELTLEQAANMGYLDATLSDVLSEGVYNPANGYRISTKDAVSFGMIDLKTGEVCNPWSGKKLSWIDVLKPVYVSLTKEGVYDPAKGYRIPILSAIVEGLIDTTRELYCNRITGQKINLDEAVTNGLIDPDTVKAIREPFLVDYRTHKELNFIEAVREKLVDPRNRTVQFAEHVIVPVARATADGKIPRNIGEILKRVDKMNFAEALGKGLIDVRQDCFTDPETGRQMPISQAIIEGYIDTGNVVAAEGSDETNLSKVLFSSAFDEVSGRVKDKKTDLNLTFEDAVTRGVIDGNSLLHSFDYNETMTLQQAMGLNRITPNGQYKEAKTGNTFTLKEAVDRDLIVLIPSPMQAAQKVTEAVKRRDAEGYKFKIEPADTWKSKTSAPHWREESSVIKVSTPLKDYRTERVSRSSESGSEMGIGEPGVRTWTKTWQGKTSELRQPQSGSSHTLFSSSSSSSKPSNPPIWARRD</sequence>
<feature type="compositionally biased region" description="Low complexity" evidence="4">
    <location>
        <begin position="29"/>
        <end position="41"/>
    </location>
</feature>
<dbReference type="Gene3D" id="3.90.1290.10">
    <property type="entry name" value="Plakin repeat"/>
    <property type="match status" value="7"/>
</dbReference>
<dbReference type="OrthoDB" id="2250192at2759"/>
<proteinExistence type="predicted"/>
<gene>
    <name evidence="6" type="ORF">EVEC_LOCUS3100</name>
</gene>
<dbReference type="Gene3D" id="2.30.30.40">
    <property type="entry name" value="SH3 Domains"/>
    <property type="match status" value="1"/>
</dbReference>
<reference evidence="8" key="1">
    <citation type="submission" date="2016-04" db="UniProtKB">
        <authorList>
            <consortium name="WormBaseParasite"/>
        </authorList>
    </citation>
    <scope>IDENTIFICATION</scope>
</reference>
<dbReference type="SMART" id="SM00250">
    <property type="entry name" value="PLEC"/>
    <property type="match status" value="19"/>
</dbReference>
<dbReference type="PANTHER" id="PTHR23169">
    <property type="entry name" value="ENVOPLAKIN"/>
    <property type="match status" value="1"/>
</dbReference>
<accession>A0A158Q9X3</accession>
<feature type="domain" description="Calponin-homology (CH)" evidence="5">
    <location>
        <begin position="128"/>
        <end position="235"/>
    </location>
</feature>
<evidence type="ECO:0000313" key="7">
    <source>
        <dbReference type="Proteomes" id="UP000274131"/>
    </source>
</evidence>
<feature type="compositionally biased region" description="Basic and acidic residues" evidence="4">
    <location>
        <begin position="10"/>
        <end position="27"/>
    </location>
</feature>
<evidence type="ECO:0000256" key="2">
    <source>
        <dbReference type="ARBA" id="ARBA00022737"/>
    </source>
</evidence>
<evidence type="ECO:0000256" key="1">
    <source>
        <dbReference type="ARBA" id="ARBA00022553"/>
    </source>
</evidence>
<dbReference type="Pfam" id="PF17902">
    <property type="entry name" value="SH3_10"/>
    <property type="match status" value="1"/>
</dbReference>
<protein>
    <submittedName>
        <fullName evidence="8">Calponin-homology (CH) domain-containing protein</fullName>
    </submittedName>
</protein>
<dbReference type="InterPro" id="IPR041615">
    <property type="entry name" value="Desmoplakin_SH3"/>
</dbReference>
<dbReference type="CDD" id="cd00176">
    <property type="entry name" value="SPEC"/>
    <property type="match status" value="2"/>
</dbReference>
<dbReference type="InterPro" id="IPR001715">
    <property type="entry name" value="CH_dom"/>
</dbReference>
<feature type="coiled-coil region" evidence="3">
    <location>
        <begin position="509"/>
        <end position="536"/>
    </location>
</feature>
<dbReference type="Gene3D" id="1.10.418.10">
    <property type="entry name" value="Calponin-like domain"/>
    <property type="match status" value="1"/>
</dbReference>
<dbReference type="InterPro" id="IPR018159">
    <property type="entry name" value="Spectrin/alpha-actinin"/>
</dbReference>
<keyword evidence="2" id="KW-0677">Repeat</keyword>
<dbReference type="GO" id="GO:0045104">
    <property type="term" value="P:intermediate filament cytoskeleton organization"/>
    <property type="evidence" value="ECO:0007669"/>
    <property type="project" value="InterPro"/>
</dbReference>
<dbReference type="SMART" id="SM00033">
    <property type="entry name" value="CH"/>
    <property type="match status" value="1"/>
</dbReference>
<dbReference type="SUPFAM" id="SSF47576">
    <property type="entry name" value="Calponin-homology domain, CH-domain"/>
    <property type="match status" value="1"/>
</dbReference>
<dbReference type="InterPro" id="IPR043197">
    <property type="entry name" value="Plakin"/>
</dbReference>
<dbReference type="Proteomes" id="UP000274131">
    <property type="component" value="Unassembled WGS sequence"/>
</dbReference>
<feature type="compositionally biased region" description="Polar residues" evidence="4">
    <location>
        <begin position="3261"/>
        <end position="3276"/>
    </location>
</feature>
<keyword evidence="7" id="KW-1185">Reference proteome</keyword>
<organism evidence="8">
    <name type="scientific">Enterobius vermicularis</name>
    <name type="common">Human pinworm</name>
    <dbReference type="NCBI Taxonomy" id="51028"/>
    <lineage>
        <taxon>Eukaryota</taxon>
        <taxon>Metazoa</taxon>
        <taxon>Ecdysozoa</taxon>
        <taxon>Nematoda</taxon>
        <taxon>Chromadorea</taxon>
        <taxon>Rhabditida</taxon>
        <taxon>Spirurina</taxon>
        <taxon>Oxyuridomorpha</taxon>
        <taxon>Oxyuroidea</taxon>
        <taxon>Oxyuridae</taxon>
        <taxon>Enterobius</taxon>
    </lineage>
</organism>
<feature type="compositionally biased region" description="Low complexity" evidence="4">
    <location>
        <begin position="3277"/>
        <end position="3293"/>
    </location>
</feature>
<dbReference type="GO" id="GO:0005737">
    <property type="term" value="C:cytoplasm"/>
    <property type="evidence" value="ECO:0007669"/>
    <property type="project" value="TreeGrafter"/>
</dbReference>
<feature type="region of interest" description="Disordered" evidence="4">
    <location>
        <begin position="3235"/>
        <end position="3303"/>
    </location>
</feature>
<dbReference type="GO" id="GO:0016020">
    <property type="term" value="C:membrane"/>
    <property type="evidence" value="ECO:0007669"/>
    <property type="project" value="TreeGrafter"/>
</dbReference>
<feature type="compositionally biased region" description="Low complexity" evidence="4">
    <location>
        <begin position="3244"/>
        <end position="3257"/>
    </location>
</feature>
<evidence type="ECO:0000256" key="3">
    <source>
        <dbReference type="SAM" id="Coils"/>
    </source>
</evidence>
<feature type="compositionally biased region" description="Basic and acidic residues" evidence="4">
    <location>
        <begin position="1385"/>
        <end position="1463"/>
    </location>
</feature>
<dbReference type="InterPro" id="IPR036872">
    <property type="entry name" value="CH_dom_sf"/>
</dbReference>